<proteinExistence type="predicted"/>
<dbReference type="AlphaFoldDB" id="L1ICJ5"/>
<dbReference type="eggNOG" id="ENOG502SW6Q">
    <property type="taxonomic scope" value="Eukaryota"/>
</dbReference>
<dbReference type="OrthoDB" id="507401at2759"/>
<feature type="compositionally biased region" description="Polar residues" evidence="1">
    <location>
        <begin position="760"/>
        <end position="772"/>
    </location>
</feature>
<reference evidence="3 5" key="1">
    <citation type="journal article" date="2012" name="Nature">
        <title>Algal genomes reveal evolutionary mosaicism and the fate of nucleomorphs.</title>
        <authorList>
            <consortium name="DOE Joint Genome Institute"/>
            <person name="Curtis B.A."/>
            <person name="Tanifuji G."/>
            <person name="Burki F."/>
            <person name="Gruber A."/>
            <person name="Irimia M."/>
            <person name="Maruyama S."/>
            <person name="Arias M.C."/>
            <person name="Ball S.G."/>
            <person name="Gile G.H."/>
            <person name="Hirakawa Y."/>
            <person name="Hopkins J.F."/>
            <person name="Kuo A."/>
            <person name="Rensing S.A."/>
            <person name="Schmutz J."/>
            <person name="Symeonidi A."/>
            <person name="Elias M."/>
            <person name="Eveleigh R.J."/>
            <person name="Herman E.K."/>
            <person name="Klute M.J."/>
            <person name="Nakayama T."/>
            <person name="Obornik M."/>
            <person name="Reyes-Prieto A."/>
            <person name="Armbrust E.V."/>
            <person name="Aves S.J."/>
            <person name="Beiko R.G."/>
            <person name="Coutinho P."/>
            <person name="Dacks J.B."/>
            <person name="Durnford D.G."/>
            <person name="Fast N.M."/>
            <person name="Green B.R."/>
            <person name="Grisdale C.J."/>
            <person name="Hempel F."/>
            <person name="Henrissat B."/>
            <person name="Hoppner M.P."/>
            <person name="Ishida K."/>
            <person name="Kim E."/>
            <person name="Koreny L."/>
            <person name="Kroth P.G."/>
            <person name="Liu Y."/>
            <person name="Malik S.B."/>
            <person name="Maier U.G."/>
            <person name="McRose D."/>
            <person name="Mock T."/>
            <person name="Neilson J.A."/>
            <person name="Onodera N.T."/>
            <person name="Poole A.M."/>
            <person name="Pritham E.J."/>
            <person name="Richards T.A."/>
            <person name="Rocap G."/>
            <person name="Roy S.W."/>
            <person name="Sarai C."/>
            <person name="Schaack S."/>
            <person name="Shirato S."/>
            <person name="Slamovits C.H."/>
            <person name="Spencer D.F."/>
            <person name="Suzuki S."/>
            <person name="Worden A.Z."/>
            <person name="Zauner S."/>
            <person name="Barry K."/>
            <person name="Bell C."/>
            <person name="Bharti A.K."/>
            <person name="Crow J.A."/>
            <person name="Grimwood J."/>
            <person name="Kramer R."/>
            <person name="Lindquist E."/>
            <person name="Lucas S."/>
            <person name="Salamov A."/>
            <person name="McFadden G.I."/>
            <person name="Lane C.E."/>
            <person name="Keeling P.J."/>
            <person name="Gray M.W."/>
            <person name="Grigoriev I.V."/>
            <person name="Archibald J.M."/>
        </authorList>
    </citation>
    <scope>NUCLEOTIDE SEQUENCE</scope>
    <source>
        <strain evidence="3 5">CCMP2712</strain>
    </source>
</reference>
<dbReference type="EMBL" id="JH993137">
    <property type="protein sequence ID" value="EKX33565.1"/>
    <property type="molecule type" value="Genomic_DNA"/>
</dbReference>
<dbReference type="HOGENOM" id="CLU_303158_0_0_1"/>
<dbReference type="Proteomes" id="UP000011087">
    <property type="component" value="Unassembled WGS sequence"/>
</dbReference>
<dbReference type="GeneID" id="17290301"/>
<feature type="signal peptide" evidence="2">
    <location>
        <begin position="1"/>
        <end position="23"/>
    </location>
</feature>
<evidence type="ECO:0000313" key="4">
    <source>
        <dbReference type="EnsemblProtists" id="EKX33565"/>
    </source>
</evidence>
<feature type="region of interest" description="Disordered" evidence="1">
    <location>
        <begin position="368"/>
        <end position="393"/>
    </location>
</feature>
<keyword evidence="5" id="KW-1185">Reference proteome</keyword>
<name>L1ICJ5_GUITC</name>
<feature type="chain" id="PRO_5008769868" evidence="2">
    <location>
        <begin position="24"/>
        <end position="983"/>
    </location>
</feature>
<evidence type="ECO:0000256" key="2">
    <source>
        <dbReference type="SAM" id="SignalP"/>
    </source>
</evidence>
<organism evidence="3">
    <name type="scientific">Guillardia theta (strain CCMP2712)</name>
    <name type="common">Cryptophyte</name>
    <dbReference type="NCBI Taxonomy" id="905079"/>
    <lineage>
        <taxon>Eukaryota</taxon>
        <taxon>Cryptophyceae</taxon>
        <taxon>Pyrenomonadales</taxon>
        <taxon>Geminigeraceae</taxon>
        <taxon>Guillardia</taxon>
    </lineage>
</organism>
<dbReference type="PaxDb" id="55529-EKX33565"/>
<dbReference type="EnsemblProtists" id="EKX33565">
    <property type="protein sequence ID" value="EKX33565"/>
    <property type="gene ID" value="GUITHDRAFT_147833"/>
</dbReference>
<gene>
    <name evidence="3" type="ORF">GUITHDRAFT_147833</name>
</gene>
<sequence length="983" mass="110355">MLANRSFTVALVLLSTLASCAVANDNNQTARPQPVEGSTEWWNMMKEEESRRTGKKVWAWDLETPRWHFLWYNESKYEGCWEEAMDLDHDPPEDPDIMNMEPVPRSAMPQWWTPTPCGTLNLSSPYTQHCFPPDGSSHHVCCVSIQLPATLHAEPIKDAAFVKLEDMIRAASHPSSYSWCTCNQFICEELLGGRVQWDQHALTNHRFVMEESIAGIDPTVQDLVFGGMDAVFELTNRPLPETDPYDTPMEEWAPRKMNLSTCVDTLDEKIYSNTAMCHIPFCPLSSWPADVQRIRGSPAWPVLVGPGTCPGPATLGMAHGYRVLVASLVAGNLTPRNGVGGRAHYRVVEEQNDRHDISWFQITLSNSKPSKSRQDEEQESANGAVELNRGGEQKKEEFYRTTEALPNHMTTRCFVDSFLKKNIIVDLPVSTTARYLVCPKSVEGWLAWLTTTKEAFKAGNMDFYLADADNQTYSSLNLQRENYLESLNMVAIQSLGESERKLIQADLKFARDRMHSLAEMTEHEETCSQADAQEFQNRRLKGKPDIGFANASPCGDKEALEKMEDTARAFLEAAVDEDLTWRTFLPAEVEEGEFTLFHVFQTVFPSCAHPIHGLKIEQFNALAKELFPVRENVFPGTIRFEPILYLMTLKGIKKIFLGASLRDVKADGEGSKFWRTFVQCLGVNEKRVEEIQDIILQYKEAWESRLDELLQKLPAHLDFLSLNNSRKLAKADQCNTQPNKSLDEIFAVKETVVESELSAAASTSNDPSQTQAEADDGKPPTSDAPIRAGDWVMLHSLRNSTDYNSSIGIVLLWNVHEEMFKVKLLEGQTVMLKTCNLIKIFGPTGNQQASGANDSKAAELNQTKDFKIIACLNKHAEREFTIVTSGNASDVIEKVKLLETTDNTESISAFREMQKHGLHCVGKHMGKPLLIGHTVSESDLKDGESWRISFQTASVILDKISNSNVDLLKGMQFLPEQAAVQLS</sequence>
<dbReference type="PROSITE" id="PS51257">
    <property type="entry name" value="PROKAR_LIPOPROTEIN"/>
    <property type="match status" value="1"/>
</dbReference>
<evidence type="ECO:0000313" key="3">
    <source>
        <dbReference type="EMBL" id="EKX33565.1"/>
    </source>
</evidence>
<evidence type="ECO:0000256" key="1">
    <source>
        <dbReference type="SAM" id="MobiDB-lite"/>
    </source>
</evidence>
<keyword evidence="2" id="KW-0732">Signal</keyword>
<reference evidence="4" key="3">
    <citation type="submission" date="2016-03" db="UniProtKB">
        <authorList>
            <consortium name="EnsemblProtists"/>
        </authorList>
    </citation>
    <scope>IDENTIFICATION</scope>
</reference>
<accession>L1ICJ5</accession>
<feature type="region of interest" description="Disordered" evidence="1">
    <location>
        <begin position="757"/>
        <end position="785"/>
    </location>
</feature>
<dbReference type="KEGG" id="gtt:GUITHDRAFT_147833"/>
<reference evidence="5" key="2">
    <citation type="submission" date="2012-11" db="EMBL/GenBank/DDBJ databases">
        <authorList>
            <person name="Kuo A."/>
            <person name="Curtis B.A."/>
            <person name="Tanifuji G."/>
            <person name="Burki F."/>
            <person name="Gruber A."/>
            <person name="Irimia M."/>
            <person name="Maruyama S."/>
            <person name="Arias M.C."/>
            <person name="Ball S.G."/>
            <person name="Gile G.H."/>
            <person name="Hirakawa Y."/>
            <person name="Hopkins J.F."/>
            <person name="Rensing S.A."/>
            <person name="Schmutz J."/>
            <person name="Symeonidi A."/>
            <person name="Elias M."/>
            <person name="Eveleigh R.J."/>
            <person name="Herman E.K."/>
            <person name="Klute M.J."/>
            <person name="Nakayama T."/>
            <person name="Obornik M."/>
            <person name="Reyes-Prieto A."/>
            <person name="Armbrust E.V."/>
            <person name="Aves S.J."/>
            <person name="Beiko R.G."/>
            <person name="Coutinho P."/>
            <person name="Dacks J.B."/>
            <person name="Durnford D.G."/>
            <person name="Fast N.M."/>
            <person name="Green B.R."/>
            <person name="Grisdale C."/>
            <person name="Hempe F."/>
            <person name="Henrissat B."/>
            <person name="Hoppner M.P."/>
            <person name="Ishida K.-I."/>
            <person name="Kim E."/>
            <person name="Koreny L."/>
            <person name="Kroth P.G."/>
            <person name="Liu Y."/>
            <person name="Malik S.-B."/>
            <person name="Maier U.G."/>
            <person name="McRose D."/>
            <person name="Mock T."/>
            <person name="Neilson J.A."/>
            <person name="Onodera N.T."/>
            <person name="Poole A.M."/>
            <person name="Pritham E.J."/>
            <person name="Richards T.A."/>
            <person name="Rocap G."/>
            <person name="Roy S.W."/>
            <person name="Sarai C."/>
            <person name="Schaack S."/>
            <person name="Shirato S."/>
            <person name="Slamovits C.H."/>
            <person name="Spencer D.F."/>
            <person name="Suzuki S."/>
            <person name="Worden A.Z."/>
            <person name="Zauner S."/>
            <person name="Barry K."/>
            <person name="Bell C."/>
            <person name="Bharti A.K."/>
            <person name="Crow J.A."/>
            <person name="Grimwood J."/>
            <person name="Kramer R."/>
            <person name="Lindquist E."/>
            <person name="Lucas S."/>
            <person name="Salamov A."/>
            <person name="McFadden G.I."/>
            <person name="Lane C.E."/>
            <person name="Keeling P.J."/>
            <person name="Gray M.W."/>
            <person name="Grigoriev I.V."/>
            <person name="Archibald J.M."/>
        </authorList>
    </citation>
    <scope>NUCLEOTIDE SEQUENCE</scope>
    <source>
        <strain evidence="5">CCMP2712</strain>
    </source>
</reference>
<dbReference type="RefSeq" id="XP_005820545.1">
    <property type="nucleotide sequence ID" value="XM_005820488.1"/>
</dbReference>
<evidence type="ECO:0000313" key="5">
    <source>
        <dbReference type="Proteomes" id="UP000011087"/>
    </source>
</evidence>
<protein>
    <submittedName>
        <fullName evidence="3 4">Uncharacterized protein</fullName>
    </submittedName>
</protein>